<evidence type="ECO:0000256" key="6">
    <source>
        <dbReference type="ARBA" id="ARBA00023004"/>
    </source>
</evidence>
<dbReference type="Pfam" id="PF18693">
    <property type="entry name" value="TRAM_2"/>
    <property type="match status" value="1"/>
</dbReference>
<evidence type="ECO:0000259" key="9">
    <source>
        <dbReference type="PROSITE" id="PS50926"/>
    </source>
</evidence>
<dbReference type="CDD" id="cd01335">
    <property type="entry name" value="Radical_SAM"/>
    <property type="match status" value="1"/>
</dbReference>
<dbReference type="SFLD" id="SFLDS00029">
    <property type="entry name" value="Radical_SAM"/>
    <property type="match status" value="1"/>
</dbReference>
<evidence type="ECO:0000313" key="13">
    <source>
        <dbReference type="Proteomes" id="UP001487296"/>
    </source>
</evidence>
<feature type="binding site" evidence="8">
    <location>
        <position position="162"/>
    </location>
    <ligand>
        <name>[4Fe-4S] cluster</name>
        <dbReference type="ChEBI" id="CHEBI:49883"/>
        <label>2</label>
        <note>4Fe-4S-S-AdoMet</note>
    </ligand>
</feature>
<evidence type="ECO:0000256" key="3">
    <source>
        <dbReference type="ARBA" id="ARBA00022679"/>
    </source>
</evidence>
<dbReference type="InterPro" id="IPR012340">
    <property type="entry name" value="NA-bd_OB-fold"/>
</dbReference>
<evidence type="ECO:0000256" key="1">
    <source>
        <dbReference type="ARBA" id="ARBA00022485"/>
    </source>
</evidence>
<feature type="binding site" evidence="8">
    <location>
        <position position="51"/>
    </location>
    <ligand>
        <name>[4Fe-4S] cluster</name>
        <dbReference type="ChEBI" id="CHEBI:49883"/>
        <label>1</label>
    </ligand>
</feature>
<dbReference type="HAMAP" id="MF_01865">
    <property type="entry name" value="MTTase_RimO"/>
    <property type="match status" value="1"/>
</dbReference>
<evidence type="ECO:0000256" key="8">
    <source>
        <dbReference type="HAMAP-Rule" id="MF_01865"/>
    </source>
</evidence>
<protein>
    <recommendedName>
        <fullName evidence="8">Ribosomal protein uS12 methylthiotransferase RimO</fullName>
        <shortName evidence="8">uS12 MTTase</shortName>
        <shortName evidence="8">uS12 methylthiotransferase</shortName>
        <ecNumber evidence="8">2.8.4.4</ecNumber>
    </recommendedName>
    <alternativeName>
        <fullName evidence="8">Ribosomal protein uS12 (aspartate-C(3))-methylthiotransferase</fullName>
    </alternativeName>
    <alternativeName>
        <fullName evidence="8">Ribosome maturation factor RimO</fullName>
    </alternativeName>
</protein>
<dbReference type="Gene3D" id="2.40.50.140">
    <property type="entry name" value="Nucleic acid-binding proteins"/>
    <property type="match status" value="1"/>
</dbReference>
<feature type="domain" description="Radical SAM core" evidence="11">
    <location>
        <begin position="144"/>
        <end position="375"/>
    </location>
</feature>
<organism evidence="12 13">
    <name type="scientific">Hallella faecis</name>
    <dbReference type="NCBI Taxonomy" id="2841596"/>
    <lineage>
        <taxon>Bacteria</taxon>
        <taxon>Pseudomonadati</taxon>
        <taxon>Bacteroidota</taxon>
        <taxon>Bacteroidia</taxon>
        <taxon>Bacteroidales</taxon>
        <taxon>Prevotellaceae</taxon>
        <taxon>Hallella</taxon>
    </lineage>
</organism>
<gene>
    <name evidence="8 12" type="primary">rimO</name>
    <name evidence="12" type="ORF">AAAT34_01435</name>
</gene>
<comment type="catalytic activity">
    <reaction evidence="8">
        <text>L-aspartate(89)-[ribosomal protein uS12]-hydrogen + (sulfur carrier)-SH + AH2 + 2 S-adenosyl-L-methionine = 3-methylsulfanyl-L-aspartate(89)-[ribosomal protein uS12]-hydrogen + (sulfur carrier)-H + 5'-deoxyadenosine + L-methionine + A + S-adenosyl-L-homocysteine + 2 H(+)</text>
        <dbReference type="Rhea" id="RHEA:37087"/>
        <dbReference type="Rhea" id="RHEA-COMP:10460"/>
        <dbReference type="Rhea" id="RHEA-COMP:10461"/>
        <dbReference type="Rhea" id="RHEA-COMP:14737"/>
        <dbReference type="Rhea" id="RHEA-COMP:14739"/>
        <dbReference type="ChEBI" id="CHEBI:13193"/>
        <dbReference type="ChEBI" id="CHEBI:15378"/>
        <dbReference type="ChEBI" id="CHEBI:17319"/>
        <dbReference type="ChEBI" id="CHEBI:17499"/>
        <dbReference type="ChEBI" id="CHEBI:29917"/>
        <dbReference type="ChEBI" id="CHEBI:29961"/>
        <dbReference type="ChEBI" id="CHEBI:57844"/>
        <dbReference type="ChEBI" id="CHEBI:57856"/>
        <dbReference type="ChEBI" id="CHEBI:59789"/>
        <dbReference type="ChEBI" id="CHEBI:64428"/>
        <dbReference type="ChEBI" id="CHEBI:73599"/>
        <dbReference type="EC" id="2.8.4.4"/>
    </reaction>
</comment>
<dbReference type="SMART" id="SM00729">
    <property type="entry name" value="Elp3"/>
    <property type="match status" value="1"/>
</dbReference>
<evidence type="ECO:0000256" key="7">
    <source>
        <dbReference type="ARBA" id="ARBA00023014"/>
    </source>
</evidence>
<feature type="domain" description="TRAM" evidence="9">
    <location>
        <begin position="378"/>
        <end position="443"/>
    </location>
</feature>
<comment type="caution">
    <text evidence="12">The sequence shown here is derived from an EMBL/GenBank/DDBJ whole genome shotgun (WGS) entry which is preliminary data.</text>
</comment>
<dbReference type="InterPro" id="IPR058240">
    <property type="entry name" value="rSAM_sf"/>
</dbReference>
<dbReference type="PROSITE" id="PS51449">
    <property type="entry name" value="MTTASE_N"/>
    <property type="match status" value="1"/>
</dbReference>
<evidence type="ECO:0000259" key="11">
    <source>
        <dbReference type="PROSITE" id="PS51918"/>
    </source>
</evidence>
<sequence length="443" mass="50888">MKKNQIDIITMGCSKNLVDSEQLMRLFENHGYHCVHDAKRPQGEIAVINTCGFIEDAREESINTILEFVEAKNEGRLNKLYVMGCLSQRYQKELEAELPEVDKFYGKFNFKQLVNDLGPADTTDAGNESFTRRRTDANSLRKLTTPSHYAYIKIAEGCDRHCAYCAIPLITGRHVSRPIEDILDEVRELVGQGVSEFQVIEQELTYYGVDLYGHTRIAELVSQMADIKGVKWIRLHYAYPNQFPMELLDVMREKPNVCKYLDIALQHISDSVLKRMHRHVTKDDTLALLKAIRERVPGITLRTTLMVGFPGETDDDFQELMDFVRTQRFDRMGAFAYSEEEGTYAQLHYEDDVPEEVKQQRLDKLMALQQTISEELEAAKVGTTQLVVIDRKEGDYYVGRTESCSPEVDPEVLIPAEGRTLRTGHYYQVHITDSDEFDLYGEV</sequence>
<feature type="domain" description="MTTase N-terminal" evidence="10">
    <location>
        <begin position="4"/>
        <end position="122"/>
    </location>
</feature>
<dbReference type="SUPFAM" id="SSF102114">
    <property type="entry name" value="Radical SAM enzymes"/>
    <property type="match status" value="1"/>
</dbReference>
<keyword evidence="12" id="KW-0687">Ribonucleoprotein</keyword>
<dbReference type="InterPro" id="IPR005840">
    <property type="entry name" value="Ribosomal_uS12_MeSTrfase_RimO"/>
</dbReference>
<comment type="similarity">
    <text evidence="8">Belongs to the methylthiotransferase family. RimO subfamily.</text>
</comment>
<dbReference type="InterPro" id="IPR023404">
    <property type="entry name" value="rSAM_horseshoe"/>
</dbReference>
<feature type="binding site" evidence="8">
    <location>
        <position position="165"/>
    </location>
    <ligand>
        <name>[4Fe-4S] cluster</name>
        <dbReference type="ChEBI" id="CHEBI:49883"/>
        <label>2</label>
        <note>4Fe-4S-S-AdoMet</note>
    </ligand>
</feature>
<keyword evidence="2 8" id="KW-0963">Cytoplasm</keyword>
<evidence type="ECO:0000256" key="2">
    <source>
        <dbReference type="ARBA" id="ARBA00022490"/>
    </source>
</evidence>
<proteinExistence type="inferred from homology"/>
<evidence type="ECO:0000256" key="4">
    <source>
        <dbReference type="ARBA" id="ARBA00022691"/>
    </source>
</evidence>
<dbReference type="GO" id="GO:0103039">
    <property type="term" value="F:protein methylthiotransferase activity"/>
    <property type="evidence" value="ECO:0007669"/>
    <property type="project" value="UniProtKB-EC"/>
</dbReference>
<keyword evidence="12" id="KW-0689">Ribosomal protein</keyword>
<dbReference type="Gene3D" id="3.80.30.20">
    <property type="entry name" value="tm_1862 like domain"/>
    <property type="match status" value="1"/>
</dbReference>
<evidence type="ECO:0000256" key="5">
    <source>
        <dbReference type="ARBA" id="ARBA00022723"/>
    </source>
</evidence>
<dbReference type="InterPro" id="IPR013848">
    <property type="entry name" value="Methylthiotransferase_N"/>
</dbReference>
<keyword evidence="3 8" id="KW-0808">Transferase</keyword>
<evidence type="ECO:0000313" key="12">
    <source>
        <dbReference type="EMBL" id="MEQ2485713.1"/>
    </source>
</evidence>
<keyword evidence="5 8" id="KW-0479">Metal-binding</keyword>
<dbReference type="SFLD" id="SFLDG01061">
    <property type="entry name" value="methylthiotransferase"/>
    <property type="match status" value="1"/>
</dbReference>
<name>A0ABV1FMT2_9BACT</name>
<dbReference type="PROSITE" id="PS51918">
    <property type="entry name" value="RADICAL_SAM"/>
    <property type="match status" value="1"/>
</dbReference>
<dbReference type="Gene3D" id="3.40.50.12160">
    <property type="entry name" value="Methylthiotransferase, N-terminal domain"/>
    <property type="match status" value="1"/>
</dbReference>
<dbReference type="PANTHER" id="PTHR43837:SF1">
    <property type="entry name" value="RIBOSOMAL PROTEIN US12 METHYLTHIOTRANSFERASE RIMO"/>
    <property type="match status" value="1"/>
</dbReference>
<dbReference type="GO" id="GO:0005840">
    <property type="term" value="C:ribosome"/>
    <property type="evidence" value="ECO:0007669"/>
    <property type="project" value="UniProtKB-KW"/>
</dbReference>
<dbReference type="EMBL" id="JBBNFP010000003">
    <property type="protein sequence ID" value="MEQ2485713.1"/>
    <property type="molecule type" value="Genomic_DNA"/>
</dbReference>
<keyword evidence="7 8" id="KW-0411">Iron-sulfur</keyword>
<evidence type="ECO:0000259" key="10">
    <source>
        <dbReference type="PROSITE" id="PS51449"/>
    </source>
</evidence>
<dbReference type="Pfam" id="PF00919">
    <property type="entry name" value="UPF0004"/>
    <property type="match status" value="1"/>
</dbReference>
<dbReference type="InterPro" id="IPR005839">
    <property type="entry name" value="Methylthiotransferase"/>
</dbReference>
<dbReference type="NCBIfam" id="TIGR00089">
    <property type="entry name" value="MiaB/RimO family radical SAM methylthiotransferase"/>
    <property type="match status" value="1"/>
</dbReference>
<dbReference type="InterPro" id="IPR038135">
    <property type="entry name" value="Methylthiotransferase_N_sf"/>
</dbReference>
<accession>A0ABV1FMT2</accession>
<comment type="subcellular location">
    <subcellularLocation>
        <location evidence="8">Cytoplasm</location>
    </subcellularLocation>
</comment>
<dbReference type="PROSITE" id="PS50926">
    <property type="entry name" value="TRAM"/>
    <property type="match status" value="1"/>
</dbReference>
<keyword evidence="4 8" id="KW-0949">S-adenosyl-L-methionine</keyword>
<dbReference type="InterPro" id="IPR007197">
    <property type="entry name" value="rSAM"/>
</dbReference>
<feature type="binding site" evidence="8">
    <location>
        <position position="85"/>
    </location>
    <ligand>
        <name>[4Fe-4S] cluster</name>
        <dbReference type="ChEBI" id="CHEBI:49883"/>
        <label>1</label>
    </ligand>
</feature>
<feature type="binding site" evidence="8">
    <location>
        <position position="13"/>
    </location>
    <ligand>
        <name>[4Fe-4S] cluster</name>
        <dbReference type="ChEBI" id="CHEBI:49883"/>
        <label>1</label>
    </ligand>
</feature>
<dbReference type="InterPro" id="IPR006638">
    <property type="entry name" value="Elp3/MiaA/NifB-like_rSAM"/>
</dbReference>
<feature type="binding site" evidence="8">
    <location>
        <position position="158"/>
    </location>
    <ligand>
        <name>[4Fe-4S] cluster</name>
        <dbReference type="ChEBI" id="CHEBI:49883"/>
        <label>2</label>
        <note>4Fe-4S-S-AdoMet</note>
    </ligand>
</feature>
<dbReference type="PANTHER" id="PTHR43837">
    <property type="entry name" value="RIBOSOMAL PROTEIN S12 METHYLTHIOTRANSFERASE RIMO"/>
    <property type="match status" value="1"/>
</dbReference>
<dbReference type="SFLD" id="SFLDF00274">
    <property type="entry name" value="ribosomal_protein_S12_methylth"/>
    <property type="match status" value="1"/>
</dbReference>
<comment type="function">
    <text evidence="8">Catalyzes the methylthiolation of an aspartic acid residue of ribosomal protein uS12.</text>
</comment>
<dbReference type="Pfam" id="PF04055">
    <property type="entry name" value="Radical_SAM"/>
    <property type="match status" value="1"/>
</dbReference>
<dbReference type="RefSeq" id="WP_215758712.1">
    <property type="nucleotide sequence ID" value="NZ_JAHKBE010000002.1"/>
</dbReference>
<keyword evidence="6 8" id="KW-0408">Iron</keyword>
<reference evidence="12 13" key="1">
    <citation type="submission" date="2024-04" db="EMBL/GenBank/DDBJ databases">
        <title>Human intestinal bacterial collection.</title>
        <authorList>
            <person name="Pauvert C."/>
            <person name="Hitch T.C.A."/>
            <person name="Clavel T."/>
        </authorList>
    </citation>
    <scope>NUCLEOTIDE SEQUENCE [LARGE SCALE GENOMIC DNA]</scope>
    <source>
        <strain evidence="12 13">CLA-AA-H145</strain>
    </source>
</reference>
<dbReference type="InterPro" id="IPR020612">
    <property type="entry name" value="Methylthiotransferase_CS"/>
</dbReference>
<comment type="cofactor">
    <cofactor evidence="8">
        <name>[4Fe-4S] cluster</name>
        <dbReference type="ChEBI" id="CHEBI:49883"/>
    </cofactor>
    <text evidence="8">Binds 2 [4Fe-4S] clusters. One cluster is coordinated with 3 cysteines and an exchangeable S-adenosyl-L-methionine.</text>
</comment>
<keyword evidence="13" id="KW-1185">Reference proteome</keyword>
<keyword evidence="1 8" id="KW-0004">4Fe-4S</keyword>
<dbReference type="InterPro" id="IPR002792">
    <property type="entry name" value="TRAM_dom"/>
</dbReference>
<dbReference type="PROSITE" id="PS01278">
    <property type="entry name" value="MTTASE_RADICAL"/>
    <property type="match status" value="1"/>
</dbReference>
<dbReference type="Proteomes" id="UP001487296">
    <property type="component" value="Unassembled WGS sequence"/>
</dbReference>
<dbReference type="NCBIfam" id="TIGR01125">
    <property type="entry name" value="30S ribosomal protein S12 methylthiotransferase RimO"/>
    <property type="match status" value="1"/>
</dbReference>
<dbReference type="SFLD" id="SFLDG01082">
    <property type="entry name" value="B12-binding_domain_containing"/>
    <property type="match status" value="1"/>
</dbReference>
<dbReference type="EC" id="2.8.4.4" evidence="8"/>